<dbReference type="PANTHER" id="PTHR46847:SF3">
    <property type="entry name" value="GALACTOFURANOSE-BINDING PROTEIN YTFQ"/>
    <property type="match status" value="1"/>
</dbReference>
<proteinExistence type="inferred from homology"/>
<dbReference type="RefSeq" id="WP_165615056.1">
    <property type="nucleotide sequence ID" value="NZ_FOYP01000002.1"/>
</dbReference>
<dbReference type="EMBL" id="FOYP01000002">
    <property type="protein sequence ID" value="SFR52740.1"/>
    <property type="molecule type" value="Genomic_DNA"/>
</dbReference>
<feature type="signal peptide" evidence="4">
    <location>
        <begin position="1"/>
        <end position="21"/>
    </location>
</feature>
<sequence>MKKLLGAVASVAIVAATQVAADGITIGLSVDQLFESRVAVNNGIHAEAQDRGYDVIEVVADGDAQQQNAQIQSLIAQGVDAILVCAVDQNTIERALIAAKRAGIPVVAYDRDLPDSTVVQSFVGPDSLVDGRLAGEYTAAALAAYEGQINIVELIGALNDQNGIDRSLGFREGIASLENVNIIEVPTDWASDRALSGTQNAFQATPDIAAVFAATDTHIPAVETVLTDLGRLVPVGEEGHVVITGVNGSRDGYDAVMSGTADAFVVMGTEATGRTGVDLVARILAGETVERTNYVGGHLYTAADAEANAAKIWGAPK</sequence>
<keyword evidence="7" id="KW-1185">Reference proteome</keyword>
<evidence type="ECO:0000256" key="2">
    <source>
        <dbReference type="ARBA" id="ARBA00007639"/>
    </source>
</evidence>
<gene>
    <name evidence="6" type="ORF">SAMN04488005_2585</name>
</gene>
<dbReference type="GO" id="GO:0030313">
    <property type="term" value="C:cell envelope"/>
    <property type="evidence" value="ECO:0007669"/>
    <property type="project" value="UniProtKB-SubCell"/>
</dbReference>
<dbReference type="SUPFAM" id="SSF53822">
    <property type="entry name" value="Periplasmic binding protein-like I"/>
    <property type="match status" value="1"/>
</dbReference>
<evidence type="ECO:0000259" key="5">
    <source>
        <dbReference type="Pfam" id="PF13407"/>
    </source>
</evidence>
<feature type="domain" description="Periplasmic binding protein" evidence="5">
    <location>
        <begin position="38"/>
        <end position="287"/>
    </location>
</feature>
<name>A0A1I6HEI3_9RHOB</name>
<dbReference type="STRING" id="390270.SAMN04488005_2585"/>
<dbReference type="PANTHER" id="PTHR46847">
    <property type="entry name" value="D-ALLOSE-BINDING PERIPLASMIC PROTEIN-RELATED"/>
    <property type="match status" value="1"/>
</dbReference>
<dbReference type="GO" id="GO:0030246">
    <property type="term" value="F:carbohydrate binding"/>
    <property type="evidence" value="ECO:0007669"/>
    <property type="project" value="UniProtKB-ARBA"/>
</dbReference>
<comment type="subcellular location">
    <subcellularLocation>
        <location evidence="1">Cell envelope</location>
    </subcellularLocation>
</comment>
<accession>A0A1I6HEI3</accession>
<keyword evidence="3 4" id="KW-0732">Signal</keyword>
<dbReference type="CDD" id="cd01536">
    <property type="entry name" value="PBP1_ABC_sugar_binding-like"/>
    <property type="match status" value="1"/>
</dbReference>
<reference evidence="7" key="1">
    <citation type="submission" date="2016-10" db="EMBL/GenBank/DDBJ databases">
        <authorList>
            <person name="Varghese N."/>
            <person name="Submissions S."/>
        </authorList>
    </citation>
    <scope>NUCLEOTIDE SEQUENCE [LARGE SCALE GENOMIC DNA]</scope>
    <source>
        <strain evidence="7">DSM 26879</strain>
    </source>
</reference>
<organism evidence="6 7">
    <name type="scientific">Yoonia tamlensis</name>
    <dbReference type="NCBI Taxonomy" id="390270"/>
    <lineage>
        <taxon>Bacteria</taxon>
        <taxon>Pseudomonadati</taxon>
        <taxon>Pseudomonadota</taxon>
        <taxon>Alphaproteobacteria</taxon>
        <taxon>Rhodobacterales</taxon>
        <taxon>Paracoccaceae</taxon>
        <taxon>Yoonia</taxon>
    </lineage>
</organism>
<dbReference type="InterPro" id="IPR025997">
    <property type="entry name" value="SBP_2_dom"/>
</dbReference>
<comment type="similarity">
    <text evidence="2">Belongs to the bacterial solute-binding protein 2 family.</text>
</comment>
<evidence type="ECO:0000313" key="7">
    <source>
        <dbReference type="Proteomes" id="UP000199478"/>
    </source>
</evidence>
<evidence type="ECO:0000313" key="6">
    <source>
        <dbReference type="EMBL" id="SFR52740.1"/>
    </source>
</evidence>
<evidence type="ECO:0000256" key="4">
    <source>
        <dbReference type="SAM" id="SignalP"/>
    </source>
</evidence>
<dbReference type="AlphaFoldDB" id="A0A1I6HEI3"/>
<protein>
    <submittedName>
        <fullName evidence="6">Ribose transport system substrate-binding protein</fullName>
    </submittedName>
</protein>
<evidence type="ECO:0000256" key="1">
    <source>
        <dbReference type="ARBA" id="ARBA00004196"/>
    </source>
</evidence>
<dbReference type="Proteomes" id="UP000199478">
    <property type="component" value="Unassembled WGS sequence"/>
</dbReference>
<feature type="chain" id="PRO_5011590280" evidence="4">
    <location>
        <begin position="22"/>
        <end position="317"/>
    </location>
</feature>
<dbReference type="Gene3D" id="3.40.50.2300">
    <property type="match status" value="2"/>
</dbReference>
<dbReference type="Pfam" id="PF13407">
    <property type="entry name" value="Peripla_BP_4"/>
    <property type="match status" value="1"/>
</dbReference>
<evidence type="ECO:0000256" key="3">
    <source>
        <dbReference type="ARBA" id="ARBA00022729"/>
    </source>
</evidence>
<dbReference type="InterPro" id="IPR028082">
    <property type="entry name" value="Peripla_BP_I"/>
</dbReference>